<dbReference type="GO" id="GO:0034464">
    <property type="term" value="C:BBSome"/>
    <property type="evidence" value="ECO:0007669"/>
    <property type="project" value="TreeGrafter"/>
</dbReference>
<dbReference type="GO" id="GO:0016020">
    <property type="term" value="C:membrane"/>
    <property type="evidence" value="ECO:0007669"/>
    <property type="project" value="TreeGrafter"/>
</dbReference>
<dbReference type="Proteomes" id="UP000887574">
    <property type="component" value="Unplaced"/>
</dbReference>
<dbReference type="GO" id="GO:0008104">
    <property type="term" value="P:intracellular protein localization"/>
    <property type="evidence" value="ECO:0007669"/>
    <property type="project" value="TreeGrafter"/>
</dbReference>
<evidence type="ECO:0000313" key="4">
    <source>
        <dbReference type="WBParaSite" id="jg15098"/>
    </source>
</evidence>
<dbReference type="Pfam" id="PF23361">
    <property type="entry name" value="BBS7_pf"/>
    <property type="match status" value="1"/>
</dbReference>
<dbReference type="InterPro" id="IPR056335">
    <property type="entry name" value="BBS7_hairpin"/>
</dbReference>
<evidence type="ECO:0000313" key="3">
    <source>
        <dbReference type="Proteomes" id="UP000887574"/>
    </source>
</evidence>
<evidence type="ECO:0000259" key="2">
    <source>
        <dbReference type="Pfam" id="PF23361"/>
    </source>
</evidence>
<organism evidence="3 4">
    <name type="scientific">Ditylenchus dipsaci</name>
    <dbReference type="NCBI Taxonomy" id="166011"/>
    <lineage>
        <taxon>Eukaryota</taxon>
        <taxon>Metazoa</taxon>
        <taxon>Ecdysozoa</taxon>
        <taxon>Nematoda</taxon>
        <taxon>Chromadorea</taxon>
        <taxon>Rhabditida</taxon>
        <taxon>Tylenchina</taxon>
        <taxon>Tylenchomorpha</taxon>
        <taxon>Sphaerularioidea</taxon>
        <taxon>Anguinidae</taxon>
        <taxon>Anguininae</taxon>
        <taxon>Ditylenchus</taxon>
    </lineage>
</organism>
<feature type="domain" description="BBS7 helical hairpin" evidence="1">
    <location>
        <begin position="119"/>
        <end position="206"/>
    </location>
</feature>
<dbReference type="GO" id="GO:0036064">
    <property type="term" value="C:ciliary basal body"/>
    <property type="evidence" value="ECO:0007669"/>
    <property type="project" value="TreeGrafter"/>
</dbReference>
<dbReference type="GO" id="GO:0005930">
    <property type="term" value="C:axoneme"/>
    <property type="evidence" value="ECO:0007669"/>
    <property type="project" value="TreeGrafter"/>
</dbReference>
<proteinExistence type="predicted"/>
<dbReference type="GO" id="GO:0043005">
    <property type="term" value="C:neuron projection"/>
    <property type="evidence" value="ECO:0007669"/>
    <property type="project" value="TreeGrafter"/>
</dbReference>
<dbReference type="PANTHER" id="PTHR16074:SF4">
    <property type="entry name" value="BARDET-BIEDL SYNDROME 7 PROTEIN"/>
    <property type="match status" value="1"/>
</dbReference>
<feature type="domain" description="BBS7 platform" evidence="2">
    <location>
        <begin position="12"/>
        <end position="115"/>
    </location>
</feature>
<sequence>MRIYPIKPLALHERVHNFDSNRPLNVLTFTGNFSMAEAHSWLVMCVSQIPERCPQEESVTFNFRSTFNGGTIFQASYSKGKAVYQSDNLSTTVILRDVISKIVTMRQLKVHISCDVSNESVSHTLRLIHPKMEYQTNLLKKLELAKGSRHELEATFEDVSYLSPELKEILKSYDQLHEDVNLKSIYFDRVLGIITDLYIDKYKVMDKMSNIKPANFSCCCTKIIV</sequence>
<reference evidence="4" key="1">
    <citation type="submission" date="2022-11" db="UniProtKB">
        <authorList>
            <consortium name="WormBaseParasite"/>
        </authorList>
    </citation>
    <scope>IDENTIFICATION</scope>
</reference>
<dbReference type="AlphaFoldDB" id="A0A915D3V1"/>
<dbReference type="PANTHER" id="PTHR16074">
    <property type="entry name" value="BARDET-BIEDL SYNDROME 7 PROTEIN"/>
    <property type="match status" value="1"/>
</dbReference>
<dbReference type="WBParaSite" id="jg15098">
    <property type="protein sequence ID" value="jg15098"/>
    <property type="gene ID" value="jg15098"/>
</dbReference>
<dbReference type="Pfam" id="PF23349">
    <property type="entry name" value="BBS7_hp"/>
    <property type="match status" value="1"/>
</dbReference>
<name>A0A915D3V1_9BILA</name>
<protein>
    <submittedName>
        <fullName evidence="4">Uncharacterized protein</fullName>
    </submittedName>
</protein>
<keyword evidence="3" id="KW-1185">Reference proteome</keyword>
<accession>A0A915D3V1</accession>
<dbReference type="GO" id="GO:0060271">
    <property type="term" value="P:cilium assembly"/>
    <property type="evidence" value="ECO:0007669"/>
    <property type="project" value="TreeGrafter"/>
</dbReference>
<evidence type="ECO:0000259" key="1">
    <source>
        <dbReference type="Pfam" id="PF23349"/>
    </source>
</evidence>
<dbReference type="InterPro" id="IPR056333">
    <property type="entry name" value="BBS7_pf_dom"/>
</dbReference>